<evidence type="ECO:0000256" key="3">
    <source>
        <dbReference type="ARBA" id="ARBA00023163"/>
    </source>
</evidence>
<comment type="caution">
    <text evidence="5">The sequence shown here is derived from an EMBL/GenBank/DDBJ whole genome shotgun (WGS) entry which is preliminary data.</text>
</comment>
<keyword evidence="2" id="KW-0238">DNA-binding</keyword>
<dbReference type="EMBL" id="JBHUFF010000008">
    <property type="protein sequence ID" value="MFD1798979.1"/>
    <property type="molecule type" value="Genomic_DNA"/>
</dbReference>
<dbReference type="SMART" id="SM00342">
    <property type="entry name" value="HTH_ARAC"/>
    <property type="match status" value="1"/>
</dbReference>
<organism evidence="5 6">
    <name type="scientific">Carnobacterium antarcticum</name>
    <dbReference type="NCBI Taxonomy" id="2126436"/>
    <lineage>
        <taxon>Bacteria</taxon>
        <taxon>Bacillati</taxon>
        <taxon>Bacillota</taxon>
        <taxon>Bacilli</taxon>
        <taxon>Lactobacillales</taxon>
        <taxon>Carnobacteriaceae</taxon>
        <taxon>Carnobacterium</taxon>
    </lineage>
</organism>
<proteinExistence type="predicted"/>
<reference evidence="6" key="1">
    <citation type="journal article" date="2019" name="Int. J. Syst. Evol. Microbiol.">
        <title>The Global Catalogue of Microorganisms (GCM) 10K type strain sequencing project: providing services to taxonomists for standard genome sequencing and annotation.</title>
        <authorList>
            <consortium name="The Broad Institute Genomics Platform"/>
            <consortium name="The Broad Institute Genome Sequencing Center for Infectious Disease"/>
            <person name="Wu L."/>
            <person name="Ma J."/>
        </authorList>
    </citation>
    <scope>NUCLEOTIDE SEQUENCE [LARGE SCALE GENOMIC DNA]</scope>
    <source>
        <strain evidence="6">KCTC 42143</strain>
    </source>
</reference>
<dbReference type="InterPro" id="IPR018062">
    <property type="entry name" value="HTH_AraC-typ_CS"/>
</dbReference>
<dbReference type="InterPro" id="IPR009057">
    <property type="entry name" value="Homeodomain-like_sf"/>
</dbReference>
<dbReference type="Gene3D" id="1.10.10.60">
    <property type="entry name" value="Homeodomain-like"/>
    <property type="match status" value="2"/>
</dbReference>
<dbReference type="InterPro" id="IPR020449">
    <property type="entry name" value="Tscrpt_reg_AraC-type_HTH"/>
</dbReference>
<evidence type="ECO:0000313" key="5">
    <source>
        <dbReference type="EMBL" id="MFD1798979.1"/>
    </source>
</evidence>
<sequence>MVNLIQLVHPSFSEEIMPTMDTFLKVTEQLQKQKPNCCYFFNTSFGLEYSAIGLWEEEKFQGSIFVGPFLSNAPNLDFINRVISSNQLPLHSRKTLQDFYDSLIVVHPHELNHLNVLLTNLFSHPYVAPQLRSSDSLPSFSTKHEVLSKQEPTQQTIEARYKFENELMSVVAKGDGLLAIKIMDEHLELIDFSYRASDNPIRAYKNLLFSLNTLNRKAAEKGGVHPIYLHSISEKFAIMIERTKDLPTLYEIRRALLMEYSESVRTYSNPEYSDIVKRAIHYILLHIDYPLTLEEIAKKIYVNPAHLSRKFKSETHMTLTQYIHYKKIEEAKPYLEKGSLSITEIALLVGFNDSNYFGKVFKKVTGMTPSLFIANTNK</sequence>
<keyword evidence="1" id="KW-0805">Transcription regulation</keyword>
<dbReference type="Pfam" id="PF12833">
    <property type="entry name" value="HTH_18"/>
    <property type="match status" value="1"/>
</dbReference>
<dbReference type="PANTHER" id="PTHR43280:SF2">
    <property type="entry name" value="HTH-TYPE TRANSCRIPTIONAL REGULATOR EXSA"/>
    <property type="match status" value="1"/>
</dbReference>
<dbReference type="PROSITE" id="PS00041">
    <property type="entry name" value="HTH_ARAC_FAMILY_1"/>
    <property type="match status" value="1"/>
</dbReference>
<keyword evidence="6" id="KW-1185">Reference proteome</keyword>
<dbReference type="SUPFAM" id="SSF46689">
    <property type="entry name" value="Homeodomain-like"/>
    <property type="match status" value="2"/>
</dbReference>
<dbReference type="PROSITE" id="PS01124">
    <property type="entry name" value="HTH_ARAC_FAMILY_2"/>
    <property type="match status" value="1"/>
</dbReference>
<keyword evidence="3" id="KW-0804">Transcription</keyword>
<evidence type="ECO:0000313" key="6">
    <source>
        <dbReference type="Proteomes" id="UP001597285"/>
    </source>
</evidence>
<dbReference type="PANTHER" id="PTHR43280">
    <property type="entry name" value="ARAC-FAMILY TRANSCRIPTIONAL REGULATOR"/>
    <property type="match status" value="1"/>
</dbReference>
<dbReference type="RefSeq" id="WP_058919369.1">
    <property type="nucleotide sequence ID" value="NZ_JBHSQC010000015.1"/>
</dbReference>
<evidence type="ECO:0000259" key="4">
    <source>
        <dbReference type="PROSITE" id="PS01124"/>
    </source>
</evidence>
<protein>
    <submittedName>
        <fullName evidence="5">Helix-turn-helix domain-containing protein</fullName>
    </submittedName>
</protein>
<name>A0ABW4NKM5_9LACT</name>
<evidence type="ECO:0000256" key="2">
    <source>
        <dbReference type="ARBA" id="ARBA00023125"/>
    </source>
</evidence>
<dbReference type="InterPro" id="IPR018060">
    <property type="entry name" value="HTH_AraC"/>
</dbReference>
<evidence type="ECO:0000256" key="1">
    <source>
        <dbReference type="ARBA" id="ARBA00023015"/>
    </source>
</evidence>
<accession>A0ABW4NKM5</accession>
<feature type="domain" description="HTH araC/xylS-type" evidence="4">
    <location>
        <begin position="277"/>
        <end position="375"/>
    </location>
</feature>
<dbReference type="PRINTS" id="PR00032">
    <property type="entry name" value="HTHARAC"/>
</dbReference>
<gene>
    <name evidence="5" type="ORF">ACFSBK_03765</name>
</gene>
<dbReference type="Proteomes" id="UP001597285">
    <property type="component" value="Unassembled WGS sequence"/>
</dbReference>